<evidence type="ECO:0000313" key="4">
    <source>
        <dbReference type="Proteomes" id="UP001562354"/>
    </source>
</evidence>
<reference evidence="3 4" key="1">
    <citation type="submission" date="2024-07" db="EMBL/GenBank/DDBJ databases">
        <title>Draft sequence of the Neodothiora populina.</title>
        <authorList>
            <person name="Drown D.D."/>
            <person name="Schuette U.S."/>
            <person name="Buechlein A.B."/>
            <person name="Rusch D.R."/>
            <person name="Winton L.W."/>
            <person name="Adams G.A."/>
        </authorList>
    </citation>
    <scope>NUCLEOTIDE SEQUENCE [LARGE SCALE GENOMIC DNA]</scope>
    <source>
        <strain evidence="3 4">CPC 39397</strain>
    </source>
</reference>
<accession>A0ABR3P8L5</accession>
<keyword evidence="4" id="KW-1185">Reference proteome</keyword>
<dbReference type="PANTHER" id="PTHR28219">
    <property type="entry name" value="UPF0642 PROTEIN YBL028C"/>
    <property type="match status" value="1"/>
</dbReference>
<dbReference type="EMBL" id="JBFMKM010000012">
    <property type="protein sequence ID" value="KAL1302503.1"/>
    <property type="molecule type" value="Genomic_DNA"/>
</dbReference>
<feature type="region of interest" description="Disordered" evidence="1">
    <location>
        <begin position="41"/>
        <end position="130"/>
    </location>
</feature>
<dbReference type="RefSeq" id="XP_069198779.1">
    <property type="nucleotide sequence ID" value="XM_069342278.1"/>
</dbReference>
<evidence type="ECO:0000313" key="3">
    <source>
        <dbReference type="EMBL" id="KAL1302503.1"/>
    </source>
</evidence>
<evidence type="ECO:0000256" key="1">
    <source>
        <dbReference type="SAM" id="MobiDB-lite"/>
    </source>
</evidence>
<sequence length="130" mass="14488">MAKGARNSVRKTNNRVLKAKVFGPVETARAERLNAKLMELVSQPKPAREEMEVEQTDDAAKAKKADAESTSTAAAGETAMEVDGAKLPRSSWIKAEKRAKEEKRAAIDKKRIRKPRNKMSFTKPRGPKRK</sequence>
<dbReference type="Proteomes" id="UP001562354">
    <property type="component" value="Unassembled WGS sequence"/>
</dbReference>
<feature type="compositionally biased region" description="Basic and acidic residues" evidence="1">
    <location>
        <begin position="94"/>
        <end position="109"/>
    </location>
</feature>
<comment type="caution">
    <text evidence="3">The sequence shown here is derived from an EMBL/GenBank/DDBJ whole genome shotgun (WGS) entry which is preliminary data.</text>
</comment>
<evidence type="ECO:0000259" key="2">
    <source>
        <dbReference type="Pfam" id="PF10338"/>
    </source>
</evidence>
<dbReference type="PANTHER" id="PTHR28219:SF1">
    <property type="entry name" value="UPF0642 PROTEIN YBL028C"/>
    <property type="match status" value="1"/>
</dbReference>
<feature type="domain" description="DUF2423" evidence="2">
    <location>
        <begin position="1"/>
        <end position="44"/>
    </location>
</feature>
<organism evidence="3 4">
    <name type="scientific">Neodothiora populina</name>
    <dbReference type="NCBI Taxonomy" id="2781224"/>
    <lineage>
        <taxon>Eukaryota</taxon>
        <taxon>Fungi</taxon>
        <taxon>Dikarya</taxon>
        <taxon>Ascomycota</taxon>
        <taxon>Pezizomycotina</taxon>
        <taxon>Dothideomycetes</taxon>
        <taxon>Dothideomycetidae</taxon>
        <taxon>Dothideales</taxon>
        <taxon>Dothioraceae</taxon>
        <taxon>Neodothiora</taxon>
    </lineage>
</organism>
<protein>
    <recommendedName>
        <fullName evidence="2">DUF2423 domain-containing protein</fullName>
    </recommendedName>
</protein>
<dbReference type="InterPro" id="IPR019434">
    <property type="entry name" value="DUF2423"/>
</dbReference>
<name>A0ABR3P8L5_9PEZI</name>
<gene>
    <name evidence="3" type="ORF">AAFC00_002892</name>
</gene>
<dbReference type="Pfam" id="PF10338">
    <property type="entry name" value="YBL028C_N"/>
    <property type="match status" value="1"/>
</dbReference>
<dbReference type="GeneID" id="95976594"/>
<feature type="compositionally biased region" description="Low complexity" evidence="1">
    <location>
        <begin position="68"/>
        <end position="79"/>
    </location>
</feature>
<feature type="compositionally biased region" description="Basic and acidic residues" evidence="1">
    <location>
        <begin position="58"/>
        <end position="67"/>
    </location>
</feature>
<proteinExistence type="predicted"/>